<dbReference type="PROSITE" id="PS51136">
    <property type="entry name" value="WAC"/>
    <property type="match status" value="1"/>
</dbReference>
<accession>A0A2P6V4P2</accession>
<organism evidence="8 9">
    <name type="scientific">Micractinium conductrix</name>
    <dbReference type="NCBI Taxonomy" id="554055"/>
    <lineage>
        <taxon>Eukaryota</taxon>
        <taxon>Viridiplantae</taxon>
        <taxon>Chlorophyta</taxon>
        <taxon>core chlorophytes</taxon>
        <taxon>Trebouxiophyceae</taxon>
        <taxon>Chlorellales</taxon>
        <taxon>Chlorellaceae</taxon>
        <taxon>Chlorella clade</taxon>
        <taxon>Micractinium</taxon>
    </lineage>
</organism>
<reference evidence="8 9" key="1">
    <citation type="journal article" date="2018" name="Plant J.">
        <title>Genome sequences of Chlorella sorokiniana UTEX 1602 and Micractinium conductrix SAG 241.80: implications to maltose excretion by a green alga.</title>
        <authorList>
            <person name="Arriola M.B."/>
            <person name="Velmurugan N."/>
            <person name="Zhang Y."/>
            <person name="Plunkett M.H."/>
            <person name="Hondzo H."/>
            <person name="Barney B.M."/>
        </authorList>
    </citation>
    <scope>NUCLEOTIDE SEQUENCE [LARGE SCALE GENOMIC DNA]</scope>
    <source>
        <strain evidence="8 9">SAG 241.80</strain>
    </source>
</reference>
<dbReference type="GO" id="GO:0005634">
    <property type="term" value="C:nucleus"/>
    <property type="evidence" value="ECO:0007669"/>
    <property type="project" value="UniProtKB-SubCell"/>
</dbReference>
<dbReference type="OrthoDB" id="550647at2759"/>
<feature type="compositionally biased region" description="Basic and acidic residues" evidence="5">
    <location>
        <begin position="904"/>
        <end position="914"/>
    </location>
</feature>
<dbReference type="GO" id="GO:0000785">
    <property type="term" value="C:chromatin"/>
    <property type="evidence" value="ECO:0007669"/>
    <property type="project" value="UniProtKB-ARBA"/>
</dbReference>
<dbReference type="PANTHER" id="PTHR15546">
    <property type="entry name" value="BROMODOMAIN ADJACENT TO ZINC FINGER DOMAIN, 2A"/>
    <property type="match status" value="1"/>
</dbReference>
<sequence>MPLLNRKPWQPAAPPSDLSPEEQVWVMESTGEVFRSYEAFLQKKELYGQAVFSCRYSGKGSLTLEEALAAEKKAVEGLAPFPAHLEEQVCRAVHHSTARVDELVASIYDDLRTAAVAADAGAAQGEQKRQEAEQPSPLGSKENHPQQGSAGGEAPTDKPAAGGEAAEEPAGGEGGPEPATAKKAEGGAAGEQRSGRKAKTPKAPVSRPLLRTYIIENAEQQGPEHATKLAWVVKPALRGRYGLAAELPAAVAEALAASVKPPKQKKQLKLDAPKGLGTKLPGKKEGKKAAEGADGGAAAGEGSAAKEPKEKVPLVRVEAKSLEEVEKQYKEGTLKHALVAVLKAVQPEALTAAGIAEKAKELGIREFDEKQTRNLAPVLANDPNFLRISKGTYSLHCFHPDKEQLVKAVQPKEPKESKKAAATPAAGKKGGEGEGEGDAAKTPKVPLVRVEAKSLEEVEKQYKEGTLKHALVAVLKAVQPEALTAAGIAEKAKELGIREFDEKQTRNLAPVLANDPNFLRISKGTYSLHCFHPDKEQLVKAVQPKEPKESKKAAATPAAGKKGGEGEGEGDAAKTPKVPLVRVEAKSLEEVEKQYKEGTLKHALVAVLKAVQPGALTVQGMVVKGKEMGLSVLEEKQKSIGGLIAVDPNFLRISKGAYSLHCFHPDKEQLVKAPEPKKEGEDTPAAKTPSVPMVQVQAKTVEEVEKQYKEGTVKHGLMLVLKAVQPEALNVPAIVEKGKEMGLSHLEEKKQSIANALTSDPNFLHISMGAYSLHCFHPDKEQWVKAPETKEGEDAAKEGKQAKPEDRTGMVKVDAKPWEEVEKQYKEGTLKYHLVRVLKAVQPEALTAAGMVEKAQELGIHMFEGKQKSGISPVLANDPNFLRISKGAYSLHCFHPDKEQWVKAPESKKRKLEDLGEEEGGSKVARGDGAAGAGDEVDSITKAEQHVKQTKRVLTLHRAALEKAQAEYDAAKAAFEEDKRKGKKATPVKERLSDIHIPAEKMAEYEVPDAEKEWKGESDDRKGMLEFRQKLQARIKELAKAKEAYLKEERARREKEAKDSNKETKAVEIALRRTEKALQQERHSTETAEKAAAAAEKKLEKEKERAVRDEERTKEREEKEKQKLVEREEREKRRAEAAKAKEDAKRYPMEDLELLAELQAKAKETGEPAPALDVEAPCWLEAEESQRLATTLYVADFLSQFAKQLGLKAVSFEHMEKALADATSGAPNLEEDYSAATLHAIYKALIQFILDDLREEDEATAQEKRWSVVLSEGTWPEVLRRMVLTRGAEAEAEERPDLRPAKPATMAASMLAFDSVDSLTHDQHLALLTFLCDAALESEKMRGVLQRREDEATDVRRDIREEVAEQRKALKELLDGEKGERKRKREERRKAEEEEKAAADAAAAAAAGAEGEQQQQEQQQDGQKPAPMEVDGQAEPSFELPKRLREYGGPSDDKKLLLQWRQEQQAEKRRLEKERNRWVAEQLRRQREQEAAEKAAAQVEKAKQREKEEKEEAILRAQEELEAKLEKYSVRRGPLGTDRHHRCYWWGLAGHRSVVWVEDAEGRWGSFSSTAELDALLVSLNRRGVRELDLAETIERRYDSISMAMHRAERAAAAAGKPSKADKAKERAEPPRRSGRQTQQVDFFDPVAKGDKGAPSGLAALCGPAESSAVEAAAEQMLDLQKAAVALVPAPAACDSWKAWAAGVKAAAEGEPAGQKHTAAGVRAALQASLQQLEEALIGESVGGLAADGDDEGSEEAGGTEGADEAEEGSGEGGRSREQSVEVVEEVVDEMFSPTKRRDVAFLWKTQRERSAWQADVRQSNTVARVAYCAAVLAQQAGPMLATLKKQSGAGSGGKGSGKRPKSAQASGKAPAAASSRPVSRTNSAAALDVAAAAAAASKPGKGAAAGKRKAGAPPLPDNTRATRARH</sequence>
<protein>
    <submittedName>
        <fullName evidence="8">DDT domain-containing protein</fullName>
    </submittedName>
</protein>
<evidence type="ECO:0000256" key="3">
    <source>
        <dbReference type="PROSITE-ProRule" id="PRU00475"/>
    </source>
</evidence>
<feature type="region of interest" description="Disordered" evidence="5">
    <location>
        <begin position="1744"/>
        <end position="1782"/>
    </location>
</feature>
<feature type="compositionally biased region" description="Basic and acidic residues" evidence="5">
    <location>
        <begin position="282"/>
        <end position="291"/>
    </location>
</feature>
<feature type="region of interest" description="Disordered" evidence="5">
    <location>
        <begin position="1610"/>
        <end position="1646"/>
    </location>
</feature>
<dbReference type="Proteomes" id="UP000239649">
    <property type="component" value="Unassembled WGS sequence"/>
</dbReference>
<evidence type="ECO:0000259" key="6">
    <source>
        <dbReference type="PROSITE" id="PS50827"/>
    </source>
</evidence>
<keyword evidence="9" id="KW-1185">Reference proteome</keyword>
<dbReference type="InterPro" id="IPR028941">
    <property type="entry name" value="WHIM2_dom"/>
</dbReference>
<keyword evidence="2 3" id="KW-0539">Nucleus</keyword>
<comment type="subcellular location">
    <subcellularLocation>
        <location evidence="1 3">Nucleus</location>
    </subcellularLocation>
</comment>
<evidence type="ECO:0000313" key="9">
    <source>
        <dbReference type="Proteomes" id="UP000239649"/>
    </source>
</evidence>
<dbReference type="PROSITE" id="PS50827">
    <property type="entry name" value="DDT"/>
    <property type="match status" value="1"/>
</dbReference>
<feature type="region of interest" description="Disordered" evidence="5">
    <location>
        <begin position="1047"/>
        <end position="1144"/>
    </location>
</feature>
<feature type="region of interest" description="Disordered" evidence="5">
    <location>
        <begin position="259"/>
        <end position="310"/>
    </location>
</feature>
<gene>
    <name evidence="8" type="ORF">C2E20_7459</name>
</gene>
<feature type="compositionally biased region" description="Low complexity" evidence="5">
    <location>
        <begin position="1399"/>
        <end position="1423"/>
    </location>
</feature>
<proteinExistence type="predicted"/>
<dbReference type="EMBL" id="LHPF02000030">
    <property type="protein sequence ID" value="PSC69056.1"/>
    <property type="molecule type" value="Genomic_DNA"/>
</dbReference>
<dbReference type="InterPro" id="IPR053271">
    <property type="entry name" value="DDT_domain"/>
</dbReference>
<feature type="region of interest" description="Disordered" evidence="5">
    <location>
        <begin position="409"/>
        <end position="445"/>
    </location>
</feature>
<dbReference type="Pfam" id="PF10537">
    <property type="entry name" value="WAC_Acf1_DNA_bd"/>
    <property type="match status" value="1"/>
</dbReference>
<feature type="region of interest" description="Disordered" evidence="5">
    <location>
        <begin position="904"/>
        <end position="936"/>
    </location>
</feature>
<evidence type="ECO:0000313" key="8">
    <source>
        <dbReference type="EMBL" id="PSC69056.1"/>
    </source>
</evidence>
<feature type="region of interest" description="Disordered" evidence="5">
    <location>
        <begin position="1"/>
        <end position="21"/>
    </location>
</feature>
<feature type="compositionally biased region" description="Basic and acidic residues" evidence="5">
    <location>
        <begin position="1440"/>
        <end position="1456"/>
    </location>
</feature>
<feature type="domain" description="WAC" evidence="7">
    <location>
        <begin position="22"/>
        <end position="128"/>
    </location>
</feature>
<evidence type="ECO:0000256" key="2">
    <source>
        <dbReference type="ARBA" id="ARBA00023242"/>
    </source>
</evidence>
<feature type="compositionally biased region" description="Basic and acidic residues" evidence="5">
    <location>
        <begin position="542"/>
        <end position="552"/>
    </location>
</feature>
<feature type="region of interest" description="Disordered" evidence="5">
    <location>
        <begin position="1485"/>
        <end position="1507"/>
    </location>
</feature>
<dbReference type="PANTHER" id="PTHR15546:SF2">
    <property type="entry name" value="DDT DOMAIN-CONTAINING PROTEIN DDB_G0282237"/>
    <property type="match status" value="1"/>
</dbReference>
<feature type="compositionally biased region" description="Basic and acidic residues" evidence="5">
    <location>
        <begin position="1619"/>
        <end position="1632"/>
    </location>
</feature>
<feature type="compositionally biased region" description="Low complexity" evidence="5">
    <location>
        <begin position="1863"/>
        <end position="1906"/>
    </location>
</feature>
<feature type="domain" description="DDT" evidence="6">
    <location>
        <begin position="1185"/>
        <end position="1255"/>
    </location>
</feature>
<name>A0A2P6V4P2_9CHLO</name>
<dbReference type="STRING" id="554055.A0A2P6V4P2"/>
<evidence type="ECO:0000259" key="7">
    <source>
        <dbReference type="PROSITE" id="PS51136"/>
    </source>
</evidence>
<dbReference type="InterPro" id="IPR013136">
    <property type="entry name" value="WSTF_Acf1_Cbp146"/>
</dbReference>
<feature type="region of interest" description="Disordered" evidence="5">
    <location>
        <begin position="789"/>
        <end position="809"/>
    </location>
</feature>
<keyword evidence="4" id="KW-0175">Coiled coil</keyword>
<feature type="compositionally biased region" description="Basic and acidic residues" evidence="5">
    <location>
        <begin position="1388"/>
        <end position="1398"/>
    </location>
</feature>
<comment type="caution">
    <text evidence="8">The sequence shown here is derived from an EMBL/GenBank/DDBJ whole genome shotgun (WGS) entry which is preliminary data.</text>
</comment>
<dbReference type="InterPro" id="IPR018501">
    <property type="entry name" value="DDT_dom"/>
</dbReference>
<evidence type="ECO:0000256" key="1">
    <source>
        <dbReference type="ARBA" id="ARBA00004123"/>
    </source>
</evidence>
<feature type="region of interest" description="Disordered" evidence="5">
    <location>
        <begin position="119"/>
        <end position="209"/>
    </location>
</feature>
<feature type="coiled-coil region" evidence="4">
    <location>
        <begin position="947"/>
        <end position="981"/>
    </location>
</feature>
<feature type="region of interest" description="Disordered" evidence="5">
    <location>
        <begin position="1845"/>
        <end position="1927"/>
    </location>
</feature>
<feature type="compositionally biased region" description="Basic and acidic residues" evidence="5">
    <location>
        <begin position="409"/>
        <end position="419"/>
    </location>
</feature>
<feature type="region of interest" description="Disordered" evidence="5">
    <location>
        <begin position="542"/>
        <end position="578"/>
    </location>
</feature>
<evidence type="ECO:0000256" key="4">
    <source>
        <dbReference type="SAM" id="Coils"/>
    </source>
</evidence>
<feature type="region of interest" description="Disordered" evidence="5">
    <location>
        <begin position="1374"/>
        <end position="1460"/>
    </location>
</feature>
<dbReference type="Pfam" id="PF15613">
    <property type="entry name" value="WSD"/>
    <property type="match status" value="1"/>
</dbReference>
<evidence type="ECO:0000256" key="5">
    <source>
        <dbReference type="SAM" id="MobiDB-lite"/>
    </source>
</evidence>